<organism evidence="2">
    <name type="scientific">Tanacetum cinerariifolium</name>
    <name type="common">Dalmatian daisy</name>
    <name type="synonym">Chrysanthemum cinerariifolium</name>
    <dbReference type="NCBI Taxonomy" id="118510"/>
    <lineage>
        <taxon>Eukaryota</taxon>
        <taxon>Viridiplantae</taxon>
        <taxon>Streptophyta</taxon>
        <taxon>Embryophyta</taxon>
        <taxon>Tracheophyta</taxon>
        <taxon>Spermatophyta</taxon>
        <taxon>Magnoliopsida</taxon>
        <taxon>eudicotyledons</taxon>
        <taxon>Gunneridae</taxon>
        <taxon>Pentapetalae</taxon>
        <taxon>asterids</taxon>
        <taxon>campanulids</taxon>
        <taxon>Asterales</taxon>
        <taxon>Asteraceae</taxon>
        <taxon>Asteroideae</taxon>
        <taxon>Anthemideae</taxon>
        <taxon>Anthemidinae</taxon>
        <taxon>Tanacetum</taxon>
    </lineage>
</organism>
<name>A0A699Y122_TANCI</name>
<dbReference type="AlphaFoldDB" id="A0A699Y122"/>
<evidence type="ECO:0000313" key="2">
    <source>
        <dbReference type="EMBL" id="GFD63538.1"/>
    </source>
</evidence>
<gene>
    <name evidence="2" type="ORF">Tci_935507</name>
</gene>
<protein>
    <submittedName>
        <fullName evidence="2">Uncharacterized protein</fullName>
    </submittedName>
</protein>
<feature type="compositionally biased region" description="Polar residues" evidence="1">
    <location>
        <begin position="33"/>
        <end position="46"/>
    </location>
</feature>
<feature type="non-terminal residue" evidence="2">
    <location>
        <position position="53"/>
    </location>
</feature>
<dbReference type="EMBL" id="BKCJ011981572">
    <property type="protein sequence ID" value="GFD63538.1"/>
    <property type="molecule type" value="Genomic_DNA"/>
</dbReference>
<accession>A0A699Y122</accession>
<evidence type="ECO:0000256" key="1">
    <source>
        <dbReference type="SAM" id="MobiDB-lite"/>
    </source>
</evidence>
<sequence length="53" mass="5362">PSAKRQRVEEPSPQPAIVFATSVSATMVSAAPDTSSLGASTFSVESQAKPVSA</sequence>
<proteinExistence type="predicted"/>
<feature type="non-terminal residue" evidence="2">
    <location>
        <position position="1"/>
    </location>
</feature>
<reference evidence="2" key="1">
    <citation type="journal article" date="2019" name="Sci. Rep.">
        <title>Draft genome of Tanacetum cinerariifolium, the natural source of mosquito coil.</title>
        <authorList>
            <person name="Yamashiro T."/>
            <person name="Shiraishi A."/>
            <person name="Satake H."/>
            <person name="Nakayama K."/>
        </authorList>
    </citation>
    <scope>NUCLEOTIDE SEQUENCE</scope>
</reference>
<feature type="region of interest" description="Disordered" evidence="1">
    <location>
        <begin position="33"/>
        <end position="53"/>
    </location>
</feature>
<comment type="caution">
    <text evidence="2">The sequence shown here is derived from an EMBL/GenBank/DDBJ whole genome shotgun (WGS) entry which is preliminary data.</text>
</comment>